<dbReference type="Gene3D" id="3.80.10.10">
    <property type="entry name" value="Ribonuclease Inhibitor"/>
    <property type="match status" value="1"/>
</dbReference>
<dbReference type="Gene3D" id="1.10.10.10">
    <property type="entry name" value="Winged helix-like DNA-binding domain superfamily/Winged helix DNA-binding domain"/>
    <property type="match status" value="1"/>
</dbReference>
<dbReference type="InterPro" id="IPR036388">
    <property type="entry name" value="WH-like_DNA-bd_sf"/>
</dbReference>
<evidence type="ECO:0000313" key="12">
    <source>
        <dbReference type="Proteomes" id="UP000306102"/>
    </source>
</evidence>
<keyword evidence="6" id="KW-0067">ATP-binding</keyword>
<evidence type="ECO:0000259" key="7">
    <source>
        <dbReference type="Pfam" id="PF00931"/>
    </source>
</evidence>
<dbReference type="AlphaFoldDB" id="A0A4S4DI84"/>
<dbReference type="GO" id="GO:0051607">
    <property type="term" value="P:defense response to virus"/>
    <property type="evidence" value="ECO:0007669"/>
    <property type="project" value="UniProtKB-ARBA"/>
</dbReference>
<dbReference type="GO" id="GO:0005524">
    <property type="term" value="F:ATP binding"/>
    <property type="evidence" value="ECO:0007669"/>
    <property type="project" value="UniProtKB-KW"/>
</dbReference>
<dbReference type="Gene3D" id="1.10.8.430">
    <property type="entry name" value="Helical domain of apoptotic protease-activating factors"/>
    <property type="match status" value="1"/>
</dbReference>
<dbReference type="FunFam" id="1.10.8.430:FF:000003">
    <property type="entry name" value="Probable disease resistance protein At5g66910"/>
    <property type="match status" value="1"/>
</dbReference>
<dbReference type="Pfam" id="PF23559">
    <property type="entry name" value="WHD_DRP"/>
    <property type="match status" value="1"/>
</dbReference>
<proteinExistence type="inferred from homology"/>
<dbReference type="SUPFAM" id="SSF52540">
    <property type="entry name" value="P-loop containing nucleoside triphosphate hydrolases"/>
    <property type="match status" value="1"/>
</dbReference>
<evidence type="ECO:0000256" key="2">
    <source>
        <dbReference type="ARBA" id="ARBA00022614"/>
    </source>
</evidence>
<dbReference type="PANTHER" id="PTHR23155">
    <property type="entry name" value="DISEASE RESISTANCE PROTEIN RP"/>
    <property type="match status" value="1"/>
</dbReference>
<feature type="domain" description="Disease resistance N-terminal" evidence="8">
    <location>
        <begin position="5"/>
        <end position="87"/>
    </location>
</feature>
<evidence type="ECO:0000256" key="4">
    <source>
        <dbReference type="ARBA" id="ARBA00022741"/>
    </source>
</evidence>
<dbReference type="InterPro" id="IPR042197">
    <property type="entry name" value="Apaf_helical"/>
</dbReference>
<dbReference type="SUPFAM" id="SSF52058">
    <property type="entry name" value="L domain-like"/>
    <property type="match status" value="1"/>
</dbReference>
<sequence>MVDAVVSSVVRRLGGLLIDQVIFLQGVRDEVNYLRTKLEYMLCFLKDAEEKQDQDRRIHKWVSDIRDAAYEAEDIIDKFILKVEEGGIPKRTGFKASLRKYFRIYKQANKYGIGKEIQEWKNRLDEIDRNHEIFKIRNIEAAGEGSSGMNERFKQLRRTTPYEDDQHVVGFTKDVELLMSELLEETPDQRVISIVGMGGLGKTTMARKLHNSSSVGDKFECKGWVSVSKDYNIQNLLRRTIKSFKMPTTKDELEMLEKMETEDLECHLHEFLKESRYLVVIDDVWDTDAWASLRRALPDNKKGSRVIITTRIKLVAESSGRRKYVHELPFLQPEESWELFCEIVFPDYDGVDDKTNRCPPSLEELARDMVKKCRGLPLAIVVLGGLLSRKHADEWPKLQGRFWRHVTGDDFESHDSAHVTQILALSFTDLPYHLKLCFLYLGLFREDFEIDADRLIRLWVAEGFIQQAEGKTLEETAADYLNELIDRNLIQVAQRNWMRIKRCRVHDLLRDFAIEKSKELKFLHVYDGNVYSAPSPCRHRRLASHSCGLKRFASFDQSSNLHLRTLLFFNSENESAELGELQFLCKKLRLLRVLDLEEIIFNHSQEETEHVSLLDAIEKLIHLRYLRISESNINKIPPSIGNLQALQTLEFSKPCSPIMLPDEICNAKQLRHLIGCFKWPFRVENLTNLQTLNYIAVDDRMEFSPSWDLINLRELCVVFNGESKGFTLDSIGRLRNLRTLYLDASTDTVWNPTLQPLSQCQHLLQLKLHGKIGNLPTEMHKFLPNLKYLSLDGSEMEEDPMPSLEKLPKLTILDLCFHDRPNKFVCTAGGFPQLEILFLNTCHVKELQVDEGGMPLLRGLGLYHSDKVSIPERLRSIPVPKNWDVAEADDWPY</sequence>
<dbReference type="InterPro" id="IPR058922">
    <property type="entry name" value="WHD_DRP"/>
</dbReference>
<dbReference type="CDD" id="cd14798">
    <property type="entry name" value="RX-CC_like"/>
    <property type="match status" value="1"/>
</dbReference>
<dbReference type="InterPro" id="IPR002182">
    <property type="entry name" value="NB-ARC"/>
</dbReference>
<dbReference type="Gene3D" id="1.20.5.4130">
    <property type="match status" value="1"/>
</dbReference>
<name>A0A4S4DI84_CAMSN</name>
<dbReference type="FunFam" id="1.10.10.10:FF:000322">
    <property type="entry name" value="Probable disease resistance protein At1g63360"/>
    <property type="match status" value="1"/>
</dbReference>
<evidence type="ECO:0000259" key="9">
    <source>
        <dbReference type="Pfam" id="PF23559"/>
    </source>
</evidence>
<dbReference type="InterPro" id="IPR027417">
    <property type="entry name" value="P-loop_NTPase"/>
</dbReference>
<dbReference type="PANTHER" id="PTHR23155:SF1193">
    <property type="entry name" value="DISEASE RESISTANCE PROTEIN RPP13-RELATED"/>
    <property type="match status" value="1"/>
</dbReference>
<organism evidence="11 12">
    <name type="scientific">Camellia sinensis var. sinensis</name>
    <name type="common">China tea</name>
    <dbReference type="NCBI Taxonomy" id="542762"/>
    <lineage>
        <taxon>Eukaryota</taxon>
        <taxon>Viridiplantae</taxon>
        <taxon>Streptophyta</taxon>
        <taxon>Embryophyta</taxon>
        <taxon>Tracheophyta</taxon>
        <taxon>Spermatophyta</taxon>
        <taxon>Magnoliopsida</taxon>
        <taxon>eudicotyledons</taxon>
        <taxon>Gunneridae</taxon>
        <taxon>Pentapetalae</taxon>
        <taxon>asterids</taxon>
        <taxon>Ericales</taxon>
        <taxon>Theaceae</taxon>
        <taxon>Camellia</taxon>
    </lineage>
</organism>
<dbReference type="Pfam" id="PF18052">
    <property type="entry name" value="Rx_N"/>
    <property type="match status" value="1"/>
</dbReference>
<keyword evidence="2" id="KW-0433">Leucine-rich repeat</keyword>
<dbReference type="PRINTS" id="PR00364">
    <property type="entry name" value="DISEASERSIST"/>
</dbReference>
<dbReference type="InterPro" id="IPR032675">
    <property type="entry name" value="LRR_dom_sf"/>
</dbReference>
<evidence type="ECO:0000259" key="8">
    <source>
        <dbReference type="Pfam" id="PF18052"/>
    </source>
</evidence>
<keyword evidence="3" id="KW-0677">Repeat</keyword>
<reference evidence="11 12" key="1">
    <citation type="journal article" date="2018" name="Proc. Natl. Acad. Sci. U.S.A.">
        <title>Draft genome sequence of Camellia sinensis var. sinensis provides insights into the evolution of the tea genome and tea quality.</title>
        <authorList>
            <person name="Wei C."/>
            <person name="Yang H."/>
            <person name="Wang S."/>
            <person name="Zhao J."/>
            <person name="Liu C."/>
            <person name="Gao L."/>
            <person name="Xia E."/>
            <person name="Lu Y."/>
            <person name="Tai Y."/>
            <person name="She G."/>
            <person name="Sun J."/>
            <person name="Cao H."/>
            <person name="Tong W."/>
            <person name="Gao Q."/>
            <person name="Li Y."/>
            <person name="Deng W."/>
            <person name="Jiang X."/>
            <person name="Wang W."/>
            <person name="Chen Q."/>
            <person name="Zhang S."/>
            <person name="Li H."/>
            <person name="Wu J."/>
            <person name="Wang P."/>
            <person name="Li P."/>
            <person name="Shi C."/>
            <person name="Zheng F."/>
            <person name="Jian J."/>
            <person name="Huang B."/>
            <person name="Shan D."/>
            <person name="Shi M."/>
            <person name="Fang C."/>
            <person name="Yue Y."/>
            <person name="Li F."/>
            <person name="Li D."/>
            <person name="Wei S."/>
            <person name="Han B."/>
            <person name="Jiang C."/>
            <person name="Yin Y."/>
            <person name="Xia T."/>
            <person name="Zhang Z."/>
            <person name="Bennetzen J.L."/>
            <person name="Zhao S."/>
            <person name="Wan X."/>
        </authorList>
    </citation>
    <scope>NUCLEOTIDE SEQUENCE [LARGE SCALE GENOMIC DNA]</scope>
    <source>
        <strain evidence="12">cv. Shuchazao</strain>
        <tissue evidence="11">Leaf</tissue>
    </source>
</reference>
<dbReference type="InterPro" id="IPR044974">
    <property type="entry name" value="Disease_R_plants"/>
</dbReference>
<keyword evidence="4" id="KW-0547">Nucleotide-binding</keyword>
<dbReference type="GO" id="GO:0098542">
    <property type="term" value="P:defense response to other organism"/>
    <property type="evidence" value="ECO:0007669"/>
    <property type="project" value="TreeGrafter"/>
</dbReference>
<feature type="domain" description="Disease resistance protein winged helix" evidence="9">
    <location>
        <begin position="443"/>
        <end position="513"/>
    </location>
</feature>
<evidence type="ECO:0000256" key="3">
    <source>
        <dbReference type="ARBA" id="ARBA00022737"/>
    </source>
</evidence>
<evidence type="ECO:0000259" key="10">
    <source>
        <dbReference type="Pfam" id="PF23598"/>
    </source>
</evidence>
<dbReference type="GO" id="GO:0043531">
    <property type="term" value="F:ADP binding"/>
    <property type="evidence" value="ECO:0007669"/>
    <property type="project" value="InterPro"/>
</dbReference>
<dbReference type="Pfam" id="PF23598">
    <property type="entry name" value="LRR_14"/>
    <property type="match status" value="1"/>
</dbReference>
<dbReference type="FunFam" id="3.40.50.300:FF:001091">
    <property type="entry name" value="Probable disease resistance protein At1g61300"/>
    <property type="match status" value="1"/>
</dbReference>
<dbReference type="EMBL" id="SDRB02011180">
    <property type="protein sequence ID" value="THG02523.1"/>
    <property type="molecule type" value="Genomic_DNA"/>
</dbReference>
<dbReference type="InterPro" id="IPR041118">
    <property type="entry name" value="Rx_N"/>
</dbReference>
<dbReference type="Gene3D" id="3.40.50.300">
    <property type="entry name" value="P-loop containing nucleotide triphosphate hydrolases"/>
    <property type="match status" value="1"/>
</dbReference>
<accession>A0A4S4DI84</accession>
<keyword evidence="12" id="KW-1185">Reference proteome</keyword>
<dbReference type="Proteomes" id="UP000306102">
    <property type="component" value="Unassembled WGS sequence"/>
</dbReference>
<protein>
    <submittedName>
        <fullName evidence="11">Uncharacterized protein</fullName>
    </submittedName>
</protein>
<dbReference type="Pfam" id="PF00931">
    <property type="entry name" value="NB-ARC"/>
    <property type="match status" value="1"/>
</dbReference>
<dbReference type="InterPro" id="IPR038005">
    <property type="entry name" value="RX-like_CC"/>
</dbReference>
<evidence type="ECO:0000256" key="5">
    <source>
        <dbReference type="ARBA" id="ARBA00022821"/>
    </source>
</evidence>
<evidence type="ECO:0000256" key="1">
    <source>
        <dbReference type="ARBA" id="ARBA00008894"/>
    </source>
</evidence>
<feature type="domain" description="Disease resistance R13L4/SHOC-2-like LRR" evidence="10">
    <location>
        <begin position="563"/>
        <end position="862"/>
    </location>
</feature>
<feature type="domain" description="NB-ARC" evidence="7">
    <location>
        <begin position="172"/>
        <end position="347"/>
    </location>
</feature>
<evidence type="ECO:0000256" key="6">
    <source>
        <dbReference type="ARBA" id="ARBA00022840"/>
    </source>
</evidence>
<comment type="similarity">
    <text evidence="1">Belongs to the disease resistance NB-LRR family.</text>
</comment>
<dbReference type="InterPro" id="IPR055414">
    <property type="entry name" value="LRR_R13L4/SHOC2-like"/>
</dbReference>
<gene>
    <name evidence="11" type="ORF">TEA_028677</name>
</gene>
<evidence type="ECO:0000313" key="11">
    <source>
        <dbReference type="EMBL" id="THG02523.1"/>
    </source>
</evidence>
<comment type="caution">
    <text evidence="11">The sequence shown here is derived from an EMBL/GenBank/DDBJ whole genome shotgun (WGS) entry which is preliminary data.</text>
</comment>
<keyword evidence="5" id="KW-0611">Plant defense</keyword>